<reference evidence="7" key="1">
    <citation type="submission" date="2017-02" db="UniProtKB">
        <authorList>
            <consortium name="WormBaseParasite"/>
        </authorList>
    </citation>
    <scope>IDENTIFICATION</scope>
</reference>
<dbReference type="GO" id="GO:0005975">
    <property type="term" value="P:carbohydrate metabolic process"/>
    <property type="evidence" value="ECO:0007669"/>
    <property type="project" value="InterPro"/>
</dbReference>
<dbReference type="WBParaSite" id="EEL_0000324001-mRNA-1">
    <property type="protein sequence ID" value="EEL_0000324001-mRNA-1"/>
    <property type="gene ID" value="EEL_0000324001"/>
</dbReference>
<dbReference type="PANTHER" id="PTHR11177">
    <property type="entry name" value="CHITINASE"/>
    <property type="match status" value="1"/>
</dbReference>
<proteinExistence type="inferred from homology"/>
<dbReference type="Gene3D" id="3.20.20.80">
    <property type="entry name" value="Glycosidases"/>
    <property type="match status" value="1"/>
</dbReference>
<dbReference type="STRING" id="1147741.A0A0R3RP29"/>
<dbReference type="GO" id="GO:0004568">
    <property type="term" value="F:chitinase activity"/>
    <property type="evidence" value="ECO:0007669"/>
    <property type="project" value="TreeGrafter"/>
</dbReference>
<dbReference type="GO" id="GO:0005576">
    <property type="term" value="C:extracellular region"/>
    <property type="evidence" value="ECO:0007669"/>
    <property type="project" value="TreeGrafter"/>
</dbReference>
<evidence type="ECO:0000256" key="1">
    <source>
        <dbReference type="ARBA" id="ARBA00022801"/>
    </source>
</evidence>
<name>A0A0R3RP29_9BILA</name>
<dbReference type="PROSITE" id="PS01095">
    <property type="entry name" value="GH18_1"/>
    <property type="match status" value="1"/>
</dbReference>
<evidence type="ECO:0000256" key="4">
    <source>
        <dbReference type="RuleBase" id="RU004453"/>
    </source>
</evidence>
<dbReference type="InterPro" id="IPR017853">
    <property type="entry name" value="GH"/>
</dbReference>
<evidence type="ECO:0000313" key="7">
    <source>
        <dbReference type="WBParaSite" id="EEL_0000324001-mRNA-1"/>
    </source>
</evidence>
<evidence type="ECO:0000256" key="3">
    <source>
        <dbReference type="RuleBase" id="RU000489"/>
    </source>
</evidence>
<keyword evidence="2 3" id="KW-0326">Glycosidase</keyword>
<sequence length="172" mass="19564">MRFLENISFCLSNVHFESEGEGKFLPEDIPKGLCTHILYAFAKVDQDGTSLAFEWNDEDTEYSEGMYSRVMKQKEYDPGVKILLSYGGYNFGSAIFTAIAKSKENRKHFIQSAIEFLRKHNFDGFDLDWEYPLGEAKQHAKLVQEMKKAFVKEAKESGKEQLLLTAAVAAGK</sequence>
<dbReference type="SUPFAM" id="SSF51445">
    <property type="entry name" value="(Trans)glycosidases"/>
    <property type="match status" value="1"/>
</dbReference>
<evidence type="ECO:0000259" key="5">
    <source>
        <dbReference type="PROSITE" id="PS51910"/>
    </source>
</evidence>
<dbReference type="InterPro" id="IPR001579">
    <property type="entry name" value="Glyco_hydro_18_chit_AS"/>
</dbReference>
<dbReference type="SMART" id="SM00636">
    <property type="entry name" value="Glyco_18"/>
    <property type="match status" value="1"/>
</dbReference>
<feature type="domain" description="GH18" evidence="5">
    <location>
        <begin position="10"/>
        <end position="172"/>
    </location>
</feature>
<dbReference type="GO" id="GO:0008061">
    <property type="term" value="F:chitin binding"/>
    <property type="evidence" value="ECO:0007669"/>
    <property type="project" value="InterPro"/>
</dbReference>
<dbReference type="PROSITE" id="PS51910">
    <property type="entry name" value="GH18_2"/>
    <property type="match status" value="1"/>
</dbReference>
<organism evidence="6 7">
    <name type="scientific">Elaeophora elaphi</name>
    <dbReference type="NCBI Taxonomy" id="1147741"/>
    <lineage>
        <taxon>Eukaryota</taxon>
        <taxon>Metazoa</taxon>
        <taxon>Ecdysozoa</taxon>
        <taxon>Nematoda</taxon>
        <taxon>Chromadorea</taxon>
        <taxon>Rhabditida</taxon>
        <taxon>Spirurina</taxon>
        <taxon>Spiruromorpha</taxon>
        <taxon>Filarioidea</taxon>
        <taxon>Onchocercidae</taxon>
        <taxon>Elaeophora</taxon>
    </lineage>
</organism>
<evidence type="ECO:0000313" key="6">
    <source>
        <dbReference type="Proteomes" id="UP000050640"/>
    </source>
</evidence>
<accession>A0A0R3RP29</accession>
<dbReference type="InterPro" id="IPR001223">
    <property type="entry name" value="Glyco_hydro18_cat"/>
</dbReference>
<dbReference type="Proteomes" id="UP000050640">
    <property type="component" value="Unplaced"/>
</dbReference>
<dbReference type="PANTHER" id="PTHR11177:SF317">
    <property type="entry name" value="CHITINASE 12-RELATED"/>
    <property type="match status" value="1"/>
</dbReference>
<dbReference type="Pfam" id="PF00704">
    <property type="entry name" value="Glyco_hydro_18"/>
    <property type="match status" value="1"/>
</dbReference>
<keyword evidence="6" id="KW-1185">Reference proteome</keyword>
<evidence type="ECO:0000256" key="2">
    <source>
        <dbReference type="ARBA" id="ARBA00023295"/>
    </source>
</evidence>
<dbReference type="AlphaFoldDB" id="A0A0R3RP29"/>
<dbReference type="InterPro" id="IPR050314">
    <property type="entry name" value="Glycosyl_Hydrlase_18"/>
</dbReference>
<dbReference type="InterPro" id="IPR011583">
    <property type="entry name" value="Chitinase_II/V-like_cat"/>
</dbReference>
<protein>
    <submittedName>
        <fullName evidence="7">Chitinase-3-like protein 1</fullName>
    </submittedName>
</protein>
<dbReference type="GO" id="GO:0006032">
    <property type="term" value="P:chitin catabolic process"/>
    <property type="evidence" value="ECO:0007669"/>
    <property type="project" value="TreeGrafter"/>
</dbReference>
<comment type="similarity">
    <text evidence="4">Belongs to the glycosyl hydrolase 18 family.</text>
</comment>
<keyword evidence="1 3" id="KW-0378">Hydrolase</keyword>